<dbReference type="SMART" id="SM00338">
    <property type="entry name" value="BRLZ"/>
    <property type="match status" value="1"/>
</dbReference>
<dbReference type="PROSITE" id="PS00036">
    <property type="entry name" value="BZIP_BASIC"/>
    <property type="match status" value="1"/>
</dbReference>
<dbReference type="Gene3D" id="1.20.5.170">
    <property type="match status" value="1"/>
</dbReference>
<name>A0A0G2HXS4_9PEZI</name>
<reference evidence="3 4" key="2">
    <citation type="submission" date="2015-05" db="EMBL/GenBank/DDBJ databases">
        <authorList>
            <person name="Morales-Cruz A."/>
            <person name="Amrine K.C."/>
            <person name="Cantu D."/>
        </authorList>
    </citation>
    <scope>NUCLEOTIDE SEQUENCE [LARGE SCALE GENOMIC DNA]</scope>
    <source>
        <strain evidence="3">DA912</strain>
    </source>
</reference>
<sequence>METLSPAVTLSPNISTAAVVPDSLEPGSAGRPTDRQTPEGGGTDRPAQHQHQQRQRQKRNPPGEDQGPQAQEQPPPAQRRRNRAAATKCRAKAKLAAADLEASERAMSSEHHRLSAMARDLRDELLQLKHELLAHGKCGDVHIQQYLARQARVVVNGTLQ</sequence>
<keyword evidence="4" id="KW-1185">Reference proteome</keyword>
<dbReference type="AlphaFoldDB" id="A0A0G2HXS4"/>
<gene>
    <name evidence="3" type="ORF">UCDDA912_g07291</name>
</gene>
<dbReference type="InterPro" id="IPR046347">
    <property type="entry name" value="bZIP_sf"/>
</dbReference>
<feature type="domain" description="BZIP" evidence="2">
    <location>
        <begin position="78"/>
        <end position="135"/>
    </location>
</feature>
<evidence type="ECO:0000259" key="2">
    <source>
        <dbReference type="PROSITE" id="PS50217"/>
    </source>
</evidence>
<proteinExistence type="predicted"/>
<dbReference type="STRING" id="1214573.A0A0G2HXS4"/>
<evidence type="ECO:0000313" key="3">
    <source>
        <dbReference type="EMBL" id="KKY32755.1"/>
    </source>
</evidence>
<comment type="caution">
    <text evidence="3">The sequence shown here is derived from an EMBL/GenBank/DDBJ whole genome shotgun (WGS) entry which is preliminary data.</text>
</comment>
<dbReference type="SUPFAM" id="SSF57959">
    <property type="entry name" value="Leucine zipper domain"/>
    <property type="match status" value="1"/>
</dbReference>
<protein>
    <submittedName>
        <fullName evidence="3">Putative transcription factor atf21</fullName>
    </submittedName>
</protein>
<evidence type="ECO:0000313" key="4">
    <source>
        <dbReference type="Proteomes" id="UP000034680"/>
    </source>
</evidence>
<feature type="compositionally biased region" description="Polar residues" evidence="1">
    <location>
        <begin position="1"/>
        <end position="16"/>
    </location>
</feature>
<feature type="compositionally biased region" description="Basic residues" evidence="1">
    <location>
        <begin position="78"/>
        <end position="90"/>
    </location>
</feature>
<evidence type="ECO:0000256" key="1">
    <source>
        <dbReference type="SAM" id="MobiDB-lite"/>
    </source>
</evidence>
<dbReference type="InterPro" id="IPR004827">
    <property type="entry name" value="bZIP"/>
</dbReference>
<dbReference type="GO" id="GO:0003700">
    <property type="term" value="F:DNA-binding transcription factor activity"/>
    <property type="evidence" value="ECO:0007669"/>
    <property type="project" value="InterPro"/>
</dbReference>
<dbReference type="OrthoDB" id="295274at2759"/>
<reference evidence="3 4" key="1">
    <citation type="submission" date="2015-05" db="EMBL/GenBank/DDBJ databases">
        <title>Distinctive expansion of gene families associated with plant cell wall degradation and secondary metabolism in the genomes of grapevine trunk pathogens.</title>
        <authorList>
            <person name="Lawrence D.P."/>
            <person name="Travadon R."/>
            <person name="Rolshausen P.E."/>
            <person name="Baumgartner K."/>
        </authorList>
    </citation>
    <scope>NUCLEOTIDE SEQUENCE [LARGE SCALE GENOMIC DNA]</scope>
    <source>
        <strain evidence="3">DA912</strain>
    </source>
</reference>
<accession>A0A0G2HXS4</accession>
<organism evidence="3 4">
    <name type="scientific">Diaporthe ampelina</name>
    <dbReference type="NCBI Taxonomy" id="1214573"/>
    <lineage>
        <taxon>Eukaryota</taxon>
        <taxon>Fungi</taxon>
        <taxon>Dikarya</taxon>
        <taxon>Ascomycota</taxon>
        <taxon>Pezizomycotina</taxon>
        <taxon>Sordariomycetes</taxon>
        <taxon>Sordariomycetidae</taxon>
        <taxon>Diaporthales</taxon>
        <taxon>Diaporthaceae</taxon>
        <taxon>Diaporthe</taxon>
    </lineage>
</organism>
<dbReference type="Proteomes" id="UP000034680">
    <property type="component" value="Unassembled WGS sequence"/>
</dbReference>
<dbReference type="EMBL" id="LCUC01000284">
    <property type="protein sequence ID" value="KKY32755.1"/>
    <property type="molecule type" value="Genomic_DNA"/>
</dbReference>
<dbReference type="PROSITE" id="PS50217">
    <property type="entry name" value="BZIP"/>
    <property type="match status" value="1"/>
</dbReference>
<feature type="region of interest" description="Disordered" evidence="1">
    <location>
        <begin position="1"/>
        <end position="90"/>
    </location>
</feature>